<feature type="region of interest" description="Disordered" evidence="1">
    <location>
        <begin position="820"/>
        <end position="864"/>
    </location>
</feature>
<dbReference type="AlphaFoldDB" id="A0A086JZN0"/>
<feature type="region of interest" description="Disordered" evidence="1">
    <location>
        <begin position="731"/>
        <end position="795"/>
    </location>
</feature>
<feature type="compositionally biased region" description="Low complexity" evidence="1">
    <location>
        <begin position="760"/>
        <end position="769"/>
    </location>
</feature>
<evidence type="ECO:0000313" key="2">
    <source>
        <dbReference type="EMBL" id="KFG37598.1"/>
    </source>
</evidence>
<dbReference type="VEuPathDB" id="ToxoDB:TGDOM2_314265"/>
<dbReference type="EMBL" id="AHZU02000998">
    <property type="protein sequence ID" value="KFG37598.1"/>
    <property type="molecule type" value="Genomic_DNA"/>
</dbReference>
<feature type="compositionally biased region" description="Basic and acidic residues" evidence="1">
    <location>
        <begin position="742"/>
        <end position="752"/>
    </location>
</feature>
<evidence type="ECO:0000313" key="3">
    <source>
        <dbReference type="Proteomes" id="UP000028837"/>
    </source>
</evidence>
<proteinExistence type="predicted"/>
<accession>A0A086JZN0</accession>
<organism evidence="2 3">
    <name type="scientific">Toxoplasma gondii GAB2-2007-GAL-DOM2</name>
    <dbReference type="NCBI Taxonomy" id="1130820"/>
    <lineage>
        <taxon>Eukaryota</taxon>
        <taxon>Sar</taxon>
        <taxon>Alveolata</taxon>
        <taxon>Apicomplexa</taxon>
        <taxon>Conoidasida</taxon>
        <taxon>Coccidia</taxon>
        <taxon>Eucoccidiorida</taxon>
        <taxon>Eimeriorina</taxon>
        <taxon>Sarcocystidae</taxon>
        <taxon>Toxoplasma</taxon>
    </lineage>
</organism>
<name>A0A086JZN0_TOXGO</name>
<feature type="region of interest" description="Disordered" evidence="1">
    <location>
        <begin position="676"/>
        <end position="696"/>
    </location>
</feature>
<dbReference type="OrthoDB" id="331541at2759"/>
<feature type="compositionally biased region" description="Basic and acidic residues" evidence="1">
    <location>
        <begin position="854"/>
        <end position="864"/>
    </location>
</feature>
<protein>
    <submittedName>
        <fullName evidence="2">Uncharacterized protein</fullName>
    </submittedName>
</protein>
<feature type="compositionally biased region" description="Basic and acidic residues" evidence="1">
    <location>
        <begin position="820"/>
        <end position="832"/>
    </location>
</feature>
<feature type="region of interest" description="Disordered" evidence="1">
    <location>
        <begin position="466"/>
        <end position="556"/>
    </location>
</feature>
<comment type="caution">
    <text evidence="2">The sequence shown here is derived from an EMBL/GenBank/DDBJ whole genome shotgun (WGS) entry which is preliminary data.</text>
</comment>
<sequence>MMTEARSGEGRLSLLSHAATFRQPSRQCQSILVSEWLANKLIRRYLESFSDQTWPSVVKWTFVLGVLSLKNSGIPLHSLSVDELVDIVNQNGYSSLTPAQRLVPLQWASSAPSPSELREELHTFSPSLSCLHNPPGVSSVADTRASVGGSGRKRVTFSSFSAPSSGLRRHSTSAIARKPSSDWRTGDPAVFLPPRAAPASPLPEAPSRFSSTPETYPSWWGDSALPPRVSCPYIAAALGSRPSPCSLSSQPGETPLSRAPREAGLGSSRLSSVHTPHTHGACARGPHDAACVAACSRAAAETDFSTASAFDCFSGVQTGDGPAASYCAAFPASVAPSCLAPGDRPCSCSTSVSPPGAAGVPLSNARLLSSNEKPKTLLQSSAARGSRAVPLSPPPRSRESLAFSASPRRATTSHTTLHAERKRSNAMCIKQRNLHASRPAHSPLPPIDGFQAFRPSQEARWVCTLRPSSHRHLPPRSPRSTARERERQQNFSRLHATTPFWPGGEAEGRERFAPEETQLSPPWDLEEGTPALAGRSEAARRTPPPRGTPGTRTGGAESRIAHAIEAARGAATLFRRTSQEEASPELADSPKMACSSYFEAALAAYSETPGVHTPGEAGAPCERVACSWEIDIHGRRKRGEKPDALAFSESDLRFGRGSTNARSTFSPAALPVLAHAAPSPSADSAPPRSAAGDSCADSETLSSLSLDRVAFSPSGSASRLTVADVSFASLPRQPVSCGRGDTSADLHGEGGLRDSAAPLSDSFVSSDSSFPERLVREKRDPSTAVGAEAESDAWREQETAAIKDILEMYWGDVEQIEKGGRAGDSELEDTKEGPCFVSSETASVHLDSSPGGEDTARESNRKGN</sequence>
<feature type="region of interest" description="Disordered" evidence="1">
    <location>
        <begin position="376"/>
        <end position="423"/>
    </location>
</feature>
<feature type="region of interest" description="Disordered" evidence="1">
    <location>
        <begin position="243"/>
        <end position="271"/>
    </location>
</feature>
<feature type="compositionally biased region" description="Low complexity" evidence="1">
    <location>
        <begin position="676"/>
        <end position="691"/>
    </location>
</feature>
<dbReference type="Proteomes" id="UP000028837">
    <property type="component" value="Unassembled WGS sequence"/>
</dbReference>
<evidence type="ECO:0000256" key="1">
    <source>
        <dbReference type="SAM" id="MobiDB-lite"/>
    </source>
</evidence>
<feature type="compositionally biased region" description="Polar residues" evidence="1">
    <location>
        <begin position="243"/>
        <end position="252"/>
    </location>
</feature>
<gene>
    <name evidence="2" type="ORF">TGDOM2_314265</name>
</gene>
<reference evidence="2 3" key="1">
    <citation type="submission" date="2014-02" db="EMBL/GenBank/DDBJ databases">
        <authorList>
            <person name="Sibley D."/>
            <person name="Venepally P."/>
            <person name="Karamycheva S."/>
            <person name="Hadjithomas M."/>
            <person name="Khan A."/>
            <person name="Brunk B."/>
            <person name="Roos D."/>
            <person name="Caler E."/>
            <person name="Lorenzi H."/>
        </authorList>
    </citation>
    <scope>NUCLEOTIDE SEQUENCE [LARGE SCALE GENOMIC DNA]</scope>
    <source>
        <strain evidence="2 3">GAB2-2007-GAL-DOM2</strain>
    </source>
</reference>